<proteinExistence type="predicted"/>
<name>A0A5J5F7B7_9PEZI</name>
<evidence type="ECO:0000313" key="2">
    <source>
        <dbReference type="Proteomes" id="UP000326924"/>
    </source>
</evidence>
<evidence type="ECO:0000313" key="1">
    <source>
        <dbReference type="EMBL" id="KAA8912580.1"/>
    </source>
</evidence>
<sequence>MAPILDIGIRLLVFDHLSLLVTDQLLCGAQIPLVHSNLKLAPVKAGLSIMKRVQALHQDDLLIVNGLNRLNDNWLLWLHLHAGHDQSDLPRNRTRHMLASAGGLSAIPGTQGPSATGADAVASAPGGPRNRWWPWMLSISGQVYEVGWVGKGQPRVSRLAPWRRSAVLHGALVTMPEEHELRSRRALLENDVLLVSSDHVSNDGPGDDGHTGTIYAPSVVVVLRGGVLGVRRVGRFGVFSLLPKPGKVTASTPPAN</sequence>
<accession>A0A5J5F7B7</accession>
<protein>
    <submittedName>
        <fullName evidence="1">Uncharacterized protein</fullName>
    </submittedName>
</protein>
<dbReference type="Proteomes" id="UP000326924">
    <property type="component" value="Unassembled WGS sequence"/>
</dbReference>
<dbReference type="InParanoid" id="A0A5J5F7B7"/>
<dbReference type="AlphaFoldDB" id="A0A5J5F7B7"/>
<dbReference type="EMBL" id="VXIS01000022">
    <property type="protein sequence ID" value="KAA8912580.1"/>
    <property type="molecule type" value="Genomic_DNA"/>
</dbReference>
<organism evidence="1 2">
    <name type="scientific">Sphaerosporella brunnea</name>
    <dbReference type="NCBI Taxonomy" id="1250544"/>
    <lineage>
        <taxon>Eukaryota</taxon>
        <taxon>Fungi</taxon>
        <taxon>Dikarya</taxon>
        <taxon>Ascomycota</taxon>
        <taxon>Pezizomycotina</taxon>
        <taxon>Pezizomycetes</taxon>
        <taxon>Pezizales</taxon>
        <taxon>Pyronemataceae</taxon>
        <taxon>Sphaerosporella</taxon>
    </lineage>
</organism>
<comment type="caution">
    <text evidence="1">The sequence shown here is derived from an EMBL/GenBank/DDBJ whole genome shotgun (WGS) entry which is preliminary data.</text>
</comment>
<keyword evidence="2" id="KW-1185">Reference proteome</keyword>
<reference evidence="1 2" key="1">
    <citation type="submission" date="2019-09" db="EMBL/GenBank/DDBJ databases">
        <title>Draft genome of the ectomycorrhizal ascomycete Sphaerosporella brunnea.</title>
        <authorList>
            <consortium name="DOE Joint Genome Institute"/>
            <person name="Benucci G.M."/>
            <person name="Marozzi G."/>
            <person name="Antonielli L."/>
            <person name="Sanchez S."/>
            <person name="Marco P."/>
            <person name="Wang X."/>
            <person name="Falini L.B."/>
            <person name="Barry K."/>
            <person name="Haridas S."/>
            <person name="Lipzen A."/>
            <person name="Labutti K."/>
            <person name="Grigoriev I.V."/>
            <person name="Murat C."/>
            <person name="Martin F."/>
            <person name="Albertini E."/>
            <person name="Donnini D."/>
            <person name="Bonito G."/>
        </authorList>
    </citation>
    <scope>NUCLEOTIDE SEQUENCE [LARGE SCALE GENOMIC DNA]</scope>
    <source>
        <strain evidence="1 2">Sb_GMNB300</strain>
    </source>
</reference>
<gene>
    <name evidence="1" type="ORF">FN846DRAFT_887144</name>
</gene>